<organism evidence="1 2">
    <name type="scientific">Persea americana</name>
    <name type="common">Avocado</name>
    <dbReference type="NCBI Taxonomy" id="3435"/>
    <lineage>
        <taxon>Eukaryota</taxon>
        <taxon>Viridiplantae</taxon>
        <taxon>Streptophyta</taxon>
        <taxon>Embryophyta</taxon>
        <taxon>Tracheophyta</taxon>
        <taxon>Spermatophyta</taxon>
        <taxon>Magnoliopsida</taxon>
        <taxon>Magnoliidae</taxon>
        <taxon>Laurales</taxon>
        <taxon>Lauraceae</taxon>
        <taxon>Persea</taxon>
    </lineage>
</organism>
<keyword evidence="2" id="KW-1185">Reference proteome</keyword>
<evidence type="ECO:0000313" key="1">
    <source>
        <dbReference type="EMBL" id="KAJ8648714.1"/>
    </source>
</evidence>
<name>A0ACC2MSP4_PERAE</name>
<proteinExistence type="predicted"/>
<accession>A0ACC2MSP4</accession>
<reference evidence="1 2" key="1">
    <citation type="journal article" date="2022" name="Hortic Res">
        <title>A haplotype resolved chromosomal level avocado genome allows analysis of novel avocado genes.</title>
        <authorList>
            <person name="Nath O."/>
            <person name="Fletcher S.J."/>
            <person name="Hayward A."/>
            <person name="Shaw L.M."/>
            <person name="Masouleh A.K."/>
            <person name="Furtado A."/>
            <person name="Henry R.J."/>
            <person name="Mitter N."/>
        </authorList>
    </citation>
    <scope>NUCLEOTIDE SEQUENCE [LARGE SCALE GENOMIC DNA]</scope>
    <source>
        <strain evidence="2">cv. Hass</strain>
    </source>
</reference>
<sequence>MQQRGRTFCFALTAFPLPQVQRQMALTAEQSAELRRGGSPATAVPFFRQENCSGLCVSVWMPAMISTLMKISKQRDREPQIFFVSGEGDCETKQSGSFGTKNWAAINALRHSPSLGTIVTWSATGKAVVLFFLGSEGFLHPLSSRGMPPIEEFS</sequence>
<protein>
    <submittedName>
        <fullName evidence="1">Uncharacterized protein</fullName>
    </submittedName>
</protein>
<evidence type="ECO:0000313" key="2">
    <source>
        <dbReference type="Proteomes" id="UP001234297"/>
    </source>
</evidence>
<dbReference type="Proteomes" id="UP001234297">
    <property type="component" value="Chromosome 1"/>
</dbReference>
<comment type="caution">
    <text evidence="1">The sequence shown here is derived from an EMBL/GenBank/DDBJ whole genome shotgun (WGS) entry which is preliminary data.</text>
</comment>
<dbReference type="EMBL" id="CM056809">
    <property type="protein sequence ID" value="KAJ8648714.1"/>
    <property type="molecule type" value="Genomic_DNA"/>
</dbReference>
<gene>
    <name evidence="1" type="ORF">MRB53_001737</name>
</gene>